<evidence type="ECO:0000313" key="2">
    <source>
        <dbReference type="EMBL" id="KAB2371554.1"/>
    </source>
</evidence>
<accession>A0A6L3VK77</accession>
<evidence type="ECO:0000256" key="1">
    <source>
        <dbReference type="SAM" id="MobiDB-lite"/>
    </source>
</evidence>
<organism evidence="2 3">
    <name type="scientific">Actinomadura montaniterrae</name>
    <dbReference type="NCBI Taxonomy" id="1803903"/>
    <lineage>
        <taxon>Bacteria</taxon>
        <taxon>Bacillati</taxon>
        <taxon>Actinomycetota</taxon>
        <taxon>Actinomycetes</taxon>
        <taxon>Streptosporangiales</taxon>
        <taxon>Thermomonosporaceae</taxon>
        <taxon>Actinomadura</taxon>
    </lineage>
</organism>
<protein>
    <submittedName>
        <fullName evidence="2">Uncharacterized protein</fullName>
    </submittedName>
</protein>
<sequence length="73" mass="7730">MLTASEISKLSWAKRGISATNCLRPTGPRSAEQRLRPAADALSSGPAQGPAGTAIVDLTAASHVEGRRRYLRQ</sequence>
<dbReference type="EMBL" id="WBMR01000122">
    <property type="protein sequence ID" value="KAB2371554.1"/>
    <property type="molecule type" value="Genomic_DNA"/>
</dbReference>
<keyword evidence="3" id="KW-1185">Reference proteome</keyword>
<dbReference type="AlphaFoldDB" id="A0A6L3VK77"/>
<gene>
    <name evidence="2" type="ORF">F9B16_31865</name>
</gene>
<comment type="caution">
    <text evidence="2">The sequence shown here is derived from an EMBL/GenBank/DDBJ whole genome shotgun (WGS) entry which is preliminary data.</text>
</comment>
<dbReference type="Proteomes" id="UP000483004">
    <property type="component" value="Unassembled WGS sequence"/>
</dbReference>
<reference evidence="2 3" key="1">
    <citation type="submission" date="2019-09" db="EMBL/GenBank/DDBJ databases">
        <title>Actinomadura physcomitrii sp. nov., a novel actinomycete isolated from moss [Physcomitrium sphaericum (Ludw) Fuernr].</title>
        <authorList>
            <person name="Liu C."/>
            <person name="Zhuang X."/>
        </authorList>
    </citation>
    <scope>NUCLEOTIDE SEQUENCE [LARGE SCALE GENOMIC DNA]</scope>
    <source>
        <strain evidence="2 3">CYP1-1B</strain>
    </source>
</reference>
<name>A0A6L3VK77_9ACTN</name>
<proteinExistence type="predicted"/>
<evidence type="ECO:0000313" key="3">
    <source>
        <dbReference type="Proteomes" id="UP000483004"/>
    </source>
</evidence>
<feature type="region of interest" description="Disordered" evidence="1">
    <location>
        <begin position="21"/>
        <end position="54"/>
    </location>
</feature>